<dbReference type="Proteomes" id="UP000030765">
    <property type="component" value="Unassembled WGS sequence"/>
</dbReference>
<keyword evidence="2" id="KW-0378">Hydrolase</keyword>
<dbReference type="EnsemblMetazoa" id="ASIC014894-RA">
    <property type="protein sequence ID" value="ASIC014894-PA"/>
    <property type="gene ID" value="ASIC014894"/>
</dbReference>
<accession>A0A084W9H4</accession>
<proteinExistence type="predicted"/>
<feature type="region of interest" description="Disordered" evidence="1">
    <location>
        <begin position="1"/>
        <end position="55"/>
    </location>
</feature>
<dbReference type="GO" id="GO:0006508">
    <property type="term" value="P:proteolysis"/>
    <property type="evidence" value="ECO:0007669"/>
    <property type="project" value="UniProtKB-KW"/>
</dbReference>
<protein>
    <submittedName>
        <fullName evidence="2 3">Carboxyl-terminal protease</fullName>
    </submittedName>
</protein>
<evidence type="ECO:0000256" key="1">
    <source>
        <dbReference type="SAM" id="MobiDB-lite"/>
    </source>
</evidence>
<dbReference type="EMBL" id="ATLV01021793">
    <property type="status" value="NOT_ANNOTATED_CDS"/>
    <property type="molecule type" value="Genomic_DNA"/>
</dbReference>
<organism evidence="2">
    <name type="scientific">Anopheles sinensis</name>
    <name type="common">Mosquito</name>
    <dbReference type="NCBI Taxonomy" id="74873"/>
    <lineage>
        <taxon>Eukaryota</taxon>
        <taxon>Metazoa</taxon>
        <taxon>Ecdysozoa</taxon>
        <taxon>Arthropoda</taxon>
        <taxon>Hexapoda</taxon>
        <taxon>Insecta</taxon>
        <taxon>Pterygota</taxon>
        <taxon>Neoptera</taxon>
        <taxon>Endopterygota</taxon>
        <taxon>Diptera</taxon>
        <taxon>Nematocera</taxon>
        <taxon>Culicoidea</taxon>
        <taxon>Culicidae</taxon>
        <taxon>Anophelinae</taxon>
        <taxon>Anopheles</taxon>
    </lineage>
</organism>
<sequence>MNAPSTVANAPEWRTGSRDRSSCTGKSGPIPERAKWRRRTPRDIPSDREPSPAGI</sequence>
<gene>
    <name evidence="2" type="ORF">ZHAS_00014894</name>
</gene>
<evidence type="ECO:0000313" key="3">
    <source>
        <dbReference type="EnsemblMetazoa" id="ASIC014894-PA"/>
    </source>
</evidence>
<keyword evidence="4" id="KW-1185">Reference proteome</keyword>
<dbReference type="GO" id="GO:0008233">
    <property type="term" value="F:peptidase activity"/>
    <property type="evidence" value="ECO:0007669"/>
    <property type="project" value="UniProtKB-KW"/>
</dbReference>
<dbReference type="EMBL" id="KE525323">
    <property type="protein sequence ID" value="KFB46868.1"/>
    <property type="molecule type" value="Genomic_DNA"/>
</dbReference>
<name>A0A084W9H4_ANOSI</name>
<feature type="compositionally biased region" description="Basic and acidic residues" evidence="1">
    <location>
        <begin position="41"/>
        <end position="55"/>
    </location>
</feature>
<reference evidence="2 4" key="1">
    <citation type="journal article" date="2014" name="BMC Genomics">
        <title>Genome sequence of Anopheles sinensis provides insight into genetics basis of mosquito competence for malaria parasites.</title>
        <authorList>
            <person name="Zhou D."/>
            <person name="Zhang D."/>
            <person name="Ding G."/>
            <person name="Shi L."/>
            <person name="Hou Q."/>
            <person name="Ye Y."/>
            <person name="Xu Y."/>
            <person name="Zhou H."/>
            <person name="Xiong C."/>
            <person name="Li S."/>
            <person name="Yu J."/>
            <person name="Hong S."/>
            <person name="Yu X."/>
            <person name="Zou P."/>
            <person name="Chen C."/>
            <person name="Chang X."/>
            <person name="Wang W."/>
            <person name="Lv Y."/>
            <person name="Sun Y."/>
            <person name="Ma L."/>
            <person name="Shen B."/>
            <person name="Zhu C."/>
        </authorList>
    </citation>
    <scope>NUCLEOTIDE SEQUENCE [LARGE SCALE GENOMIC DNA]</scope>
</reference>
<dbReference type="AlphaFoldDB" id="A0A084W9H4"/>
<dbReference type="VEuPathDB" id="VectorBase:ASIC014894"/>
<evidence type="ECO:0000313" key="2">
    <source>
        <dbReference type="EMBL" id="KFB46868.1"/>
    </source>
</evidence>
<keyword evidence="2" id="KW-0645">Protease</keyword>
<reference evidence="3" key="2">
    <citation type="submission" date="2020-05" db="UniProtKB">
        <authorList>
            <consortium name="EnsemblMetazoa"/>
        </authorList>
    </citation>
    <scope>IDENTIFICATION</scope>
</reference>
<evidence type="ECO:0000313" key="4">
    <source>
        <dbReference type="Proteomes" id="UP000030765"/>
    </source>
</evidence>